<evidence type="ECO:0000259" key="7">
    <source>
        <dbReference type="Pfam" id="PF00884"/>
    </source>
</evidence>
<feature type="compositionally biased region" description="Basic and acidic residues" evidence="6">
    <location>
        <begin position="240"/>
        <end position="251"/>
    </location>
</feature>
<evidence type="ECO:0000256" key="3">
    <source>
        <dbReference type="ARBA" id="ARBA00022723"/>
    </source>
</evidence>
<dbReference type="InterPro" id="IPR047115">
    <property type="entry name" value="ARSB"/>
</dbReference>
<comment type="similarity">
    <text evidence="2">Belongs to the sulfatase family.</text>
</comment>
<evidence type="ECO:0000256" key="2">
    <source>
        <dbReference type="ARBA" id="ARBA00008779"/>
    </source>
</evidence>
<dbReference type="Gene3D" id="3.40.720.10">
    <property type="entry name" value="Alkaline Phosphatase, subunit A"/>
    <property type="match status" value="1"/>
</dbReference>
<dbReference type="InterPro" id="IPR017850">
    <property type="entry name" value="Alkaline_phosphatase_core_sf"/>
</dbReference>
<gene>
    <name evidence="8" type="ORF">PoB_003774900</name>
</gene>
<dbReference type="EMBL" id="BLXT01004258">
    <property type="protein sequence ID" value="GFO11244.1"/>
    <property type="molecule type" value="Genomic_DNA"/>
</dbReference>
<feature type="domain" description="Sulfatase N-terminal" evidence="7">
    <location>
        <begin position="25"/>
        <end position="158"/>
    </location>
</feature>
<organism evidence="8 9">
    <name type="scientific">Plakobranchus ocellatus</name>
    <dbReference type="NCBI Taxonomy" id="259542"/>
    <lineage>
        <taxon>Eukaryota</taxon>
        <taxon>Metazoa</taxon>
        <taxon>Spiralia</taxon>
        <taxon>Lophotrochozoa</taxon>
        <taxon>Mollusca</taxon>
        <taxon>Gastropoda</taxon>
        <taxon>Heterobranchia</taxon>
        <taxon>Euthyneura</taxon>
        <taxon>Panpulmonata</taxon>
        <taxon>Sacoglossa</taxon>
        <taxon>Placobranchoidea</taxon>
        <taxon>Plakobranchidae</taxon>
        <taxon>Plakobranchus</taxon>
    </lineage>
</organism>
<keyword evidence="5" id="KW-0325">Glycoprotein</keyword>
<reference evidence="8 9" key="1">
    <citation type="journal article" date="2021" name="Elife">
        <title>Chloroplast acquisition without the gene transfer in kleptoplastic sea slugs, Plakobranchus ocellatus.</title>
        <authorList>
            <person name="Maeda T."/>
            <person name="Takahashi S."/>
            <person name="Yoshida T."/>
            <person name="Shimamura S."/>
            <person name="Takaki Y."/>
            <person name="Nagai Y."/>
            <person name="Toyoda A."/>
            <person name="Suzuki Y."/>
            <person name="Arimoto A."/>
            <person name="Ishii H."/>
            <person name="Satoh N."/>
            <person name="Nishiyama T."/>
            <person name="Hasebe M."/>
            <person name="Maruyama T."/>
            <person name="Minagawa J."/>
            <person name="Obokata J."/>
            <person name="Shigenobu S."/>
        </authorList>
    </citation>
    <scope>NUCLEOTIDE SEQUENCE [LARGE SCALE GENOMIC DNA]</scope>
</reference>
<dbReference type="Pfam" id="PF00884">
    <property type="entry name" value="Sulfatase"/>
    <property type="match status" value="1"/>
</dbReference>
<dbReference type="PANTHER" id="PTHR10342:SF274">
    <property type="entry name" value="ARYLSULFATASE B"/>
    <property type="match status" value="1"/>
</dbReference>
<comment type="cofactor">
    <cofactor evidence="1">
        <name>Ca(2+)</name>
        <dbReference type="ChEBI" id="CHEBI:29108"/>
    </cofactor>
</comment>
<evidence type="ECO:0000256" key="6">
    <source>
        <dbReference type="SAM" id="MobiDB-lite"/>
    </source>
</evidence>
<feature type="region of interest" description="Disordered" evidence="6">
    <location>
        <begin position="225"/>
        <end position="251"/>
    </location>
</feature>
<accession>A0AAV4AY03</accession>
<evidence type="ECO:0000256" key="4">
    <source>
        <dbReference type="ARBA" id="ARBA00022837"/>
    </source>
</evidence>
<protein>
    <submittedName>
        <fullName evidence="8">Arylsulfatase b-like</fullName>
    </submittedName>
</protein>
<dbReference type="InterPro" id="IPR000917">
    <property type="entry name" value="Sulfatase_N"/>
</dbReference>
<keyword evidence="4" id="KW-0106">Calcium</keyword>
<comment type="caution">
    <text evidence="8">The sequence shown here is derived from an EMBL/GenBank/DDBJ whole genome shotgun (WGS) entry which is preliminary data.</text>
</comment>
<evidence type="ECO:0000313" key="8">
    <source>
        <dbReference type="EMBL" id="GFO11244.1"/>
    </source>
</evidence>
<dbReference type="GO" id="GO:0046872">
    <property type="term" value="F:metal ion binding"/>
    <property type="evidence" value="ECO:0007669"/>
    <property type="project" value="UniProtKB-KW"/>
</dbReference>
<keyword evidence="9" id="KW-1185">Reference proteome</keyword>
<dbReference type="Proteomes" id="UP000735302">
    <property type="component" value="Unassembled WGS sequence"/>
</dbReference>
<evidence type="ECO:0000313" key="9">
    <source>
        <dbReference type="Proteomes" id="UP000735302"/>
    </source>
</evidence>
<keyword evidence="3" id="KW-0479">Metal-binding</keyword>
<dbReference type="GO" id="GO:0008484">
    <property type="term" value="F:sulfuric ester hydrolase activity"/>
    <property type="evidence" value="ECO:0007669"/>
    <property type="project" value="InterPro"/>
</dbReference>
<sequence>MQAWLILTITSQVRMRMEVKSIPATTPLFLYLAYQAVHSPLQVPYEYERLYENIQDKDRRVYAGMVAAMDEGVGNLTNALKEAKLWDNTVFIFSTDNGGRPSTGGNNYPLRGEKKTLWEGGMHGVGFVAGGKLTQSGKVNRDFIHVSDWYPTLMTLAGSKVNESLGLDGFNQWETINDNAPSPRKTLLHNIDPLWPKLGEPHPGYAWDTRVRAALRMGDYKIITGDPGPGKWKKPPSENSAHHEYGGRSRN</sequence>
<evidence type="ECO:0000256" key="5">
    <source>
        <dbReference type="ARBA" id="ARBA00023180"/>
    </source>
</evidence>
<proteinExistence type="inferred from homology"/>
<dbReference type="AlphaFoldDB" id="A0AAV4AY03"/>
<dbReference type="SUPFAM" id="SSF53649">
    <property type="entry name" value="Alkaline phosphatase-like"/>
    <property type="match status" value="1"/>
</dbReference>
<dbReference type="Gene3D" id="3.30.1120.10">
    <property type="match status" value="1"/>
</dbReference>
<evidence type="ECO:0000256" key="1">
    <source>
        <dbReference type="ARBA" id="ARBA00001913"/>
    </source>
</evidence>
<dbReference type="PANTHER" id="PTHR10342">
    <property type="entry name" value="ARYLSULFATASE"/>
    <property type="match status" value="1"/>
</dbReference>
<name>A0AAV4AY03_9GAST</name>